<dbReference type="HOGENOM" id="CLU_035254_3_0_1"/>
<dbReference type="Pfam" id="PF18005">
    <property type="entry name" value="eIF3m_C_helix"/>
    <property type="match status" value="1"/>
</dbReference>
<dbReference type="Pfam" id="PF01399">
    <property type="entry name" value="PCI"/>
    <property type="match status" value="1"/>
</dbReference>
<dbReference type="InterPro" id="IPR045237">
    <property type="entry name" value="COPS7/eIF3m"/>
</dbReference>
<evidence type="ECO:0000313" key="7">
    <source>
        <dbReference type="EMBL" id="KIM58772.1"/>
    </source>
</evidence>
<comment type="subcellular location">
    <subcellularLocation>
        <location evidence="5">Cytoplasm</location>
    </subcellularLocation>
</comment>
<keyword evidence="3 5" id="KW-0396">Initiation factor</keyword>
<dbReference type="SMART" id="SM00088">
    <property type="entry name" value="PINT"/>
    <property type="match status" value="1"/>
</dbReference>
<dbReference type="GO" id="GO:0033290">
    <property type="term" value="C:eukaryotic 48S preinitiation complex"/>
    <property type="evidence" value="ECO:0007669"/>
    <property type="project" value="UniProtKB-UniRule"/>
</dbReference>
<dbReference type="InterPro" id="IPR000717">
    <property type="entry name" value="PCI_dom"/>
</dbReference>
<feature type="domain" description="PCI" evidence="6">
    <location>
        <begin position="203"/>
        <end position="366"/>
    </location>
</feature>
<dbReference type="STRING" id="1036808.A0A0C3A276"/>
<evidence type="ECO:0000256" key="2">
    <source>
        <dbReference type="ARBA" id="ARBA00022490"/>
    </source>
</evidence>
<dbReference type="AlphaFoldDB" id="A0A0C3A276"/>
<reference evidence="8" key="2">
    <citation type="submission" date="2015-01" db="EMBL/GenBank/DDBJ databases">
        <title>Evolutionary Origins and Diversification of the Mycorrhizal Mutualists.</title>
        <authorList>
            <consortium name="DOE Joint Genome Institute"/>
            <consortium name="Mycorrhizal Genomics Consortium"/>
            <person name="Kohler A."/>
            <person name="Kuo A."/>
            <person name="Nagy L.G."/>
            <person name="Floudas D."/>
            <person name="Copeland A."/>
            <person name="Barry K.W."/>
            <person name="Cichocki N."/>
            <person name="Veneault-Fourrey C."/>
            <person name="LaButti K."/>
            <person name="Lindquist E.A."/>
            <person name="Lipzen A."/>
            <person name="Lundell T."/>
            <person name="Morin E."/>
            <person name="Murat C."/>
            <person name="Riley R."/>
            <person name="Ohm R."/>
            <person name="Sun H."/>
            <person name="Tunlid A."/>
            <person name="Henrissat B."/>
            <person name="Grigoriev I.V."/>
            <person name="Hibbett D.S."/>
            <person name="Martin F."/>
        </authorList>
    </citation>
    <scope>NUCLEOTIDE SEQUENCE [LARGE SCALE GENOMIC DNA]</scope>
    <source>
        <strain evidence="8">Foug A</strain>
    </source>
</reference>
<keyword evidence="4 5" id="KW-0648">Protein biosynthesis</keyword>
<reference evidence="7 8" key="1">
    <citation type="submission" date="2014-04" db="EMBL/GenBank/DDBJ databases">
        <authorList>
            <consortium name="DOE Joint Genome Institute"/>
            <person name="Kuo A."/>
            <person name="Kohler A."/>
            <person name="Nagy L.G."/>
            <person name="Floudas D."/>
            <person name="Copeland A."/>
            <person name="Barry K.W."/>
            <person name="Cichocki N."/>
            <person name="Veneault-Fourrey C."/>
            <person name="LaButti K."/>
            <person name="Lindquist E.A."/>
            <person name="Lipzen A."/>
            <person name="Lundell T."/>
            <person name="Morin E."/>
            <person name="Murat C."/>
            <person name="Sun H."/>
            <person name="Tunlid A."/>
            <person name="Henrissat B."/>
            <person name="Grigoriev I.V."/>
            <person name="Hibbett D.S."/>
            <person name="Martin F."/>
            <person name="Nordberg H.P."/>
            <person name="Cantor M.N."/>
            <person name="Hua S.X."/>
        </authorList>
    </citation>
    <scope>NUCLEOTIDE SEQUENCE [LARGE SCALE GENOMIC DNA]</scope>
    <source>
        <strain evidence="7 8">Foug A</strain>
    </source>
</reference>
<dbReference type="GO" id="GO:0016282">
    <property type="term" value="C:eukaryotic 43S preinitiation complex"/>
    <property type="evidence" value="ECO:0007669"/>
    <property type="project" value="UniProtKB-UniRule"/>
</dbReference>
<dbReference type="FunCoup" id="A0A0C3A276">
    <property type="interactions" value="657"/>
</dbReference>
<dbReference type="OrthoDB" id="10267031at2759"/>
<evidence type="ECO:0000256" key="3">
    <source>
        <dbReference type="ARBA" id="ARBA00022540"/>
    </source>
</evidence>
<dbReference type="Proteomes" id="UP000053989">
    <property type="component" value="Unassembled WGS sequence"/>
</dbReference>
<comment type="similarity">
    <text evidence="1">Belongs to the CSN7/EIF3M family. CSN7 subfamily.</text>
</comment>
<evidence type="ECO:0000256" key="4">
    <source>
        <dbReference type="ARBA" id="ARBA00022917"/>
    </source>
</evidence>
<protein>
    <recommendedName>
        <fullName evidence="5">Eukaryotic translation initiation factor 3 subunit M</fullName>
        <shortName evidence="5">eIF3m</shortName>
    </recommendedName>
</protein>
<gene>
    <name evidence="7" type="ORF">SCLCIDRAFT_1218321</name>
</gene>
<dbReference type="GO" id="GO:0001732">
    <property type="term" value="P:formation of cytoplasmic translation initiation complex"/>
    <property type="evidence" value="ECO:0007669"/>
    <property type="project" value="UniProtKB-UniRule"/>
</dbReference>
<keyword evidence="8" id="KW-1185">Reference proteome</keyword>
<dbReference type="EMBL" id="KN822081">
    <property type="protein sequence ID" value="KIM58772.1"/>
    <property type="molecule type" value="Genomic_DNA"/>
</dbReference>
<dbReference type="InParanoid" id="A0A0C3A276"/>
<organism evidence="7 8">
    <name type="scientific">Scleroderma citrinum Foug A</name>
    <dbReference type="NCBI Taxonomy" id="1036808"/>
    <lineage>
        <taxon>Eukaryota</taxon>
        <taxon>Fungi</taxon>
        <taxon>Dikarya</taxon>
        <taxon>Basidiomycota</taxon>
        <taxon>Agaricomycotina</taxon>
        <taxon>Agaricomycetes</taxon>
        <taxon>Agaricomycetidae</taxon>
        <taxon>Boletales</taxon>
        <taxon>Sclerodermatineae</taxon>
        <taxon>Sclerodermataceae</taxon>
        <taxon>Scleroderma</taxon>
    </lineage>
</organism>
<evidence type="ECO:0000256" key="1">
    <source>
        <dbReference type="ARBA" id="ARBA00008482"/>
    </source>
</evidence>
<accession>A0A0C3A276</accession>
<proteinExistence type="inferred from homology"/>
<comment type="similarity">
    <text evidence="5">Belongs to the eIF-3 subunit M family.</text>
</comment>
<evidence type="ECO:0000256" key="5">
    <source>
        <dbReference type="HAMAP-Rule" id="MF_03012"/>
    </source>
</evidence>
<evidence type="ECO:0000259" key="6">
    <source>
        <dbReference type="PROSITE" id="PS50250"/>
    </source>
</evidence>
<evidence type="ECO:0000313" key="8">
    <source>
        <dbReference type="Proteomes" id="UP000053989"/>
    </source>
</evidence>
<dbReference type="GO" id="GO:0003743">
    <property type="term" value="F:translation initiation factor activity"/>
    <property type="evidence" value="ECO:0007669"/>
    <property type="project" value="UniProtKB-UniRule"/>
</dbReference>
<comment type="subunit">
    <text evidence="5">Component of the eukaryotic translation initiation factor 3 (eIF-3) complex.</text>
</comment>
<dbReference type="InterPro" id="IPR040750">
    <property type="entry name" value="eIF3m_C_helix"/>
</dbReference>
<dbReference type="PANTHER" id="PTHR15350">
    <property type="entry name" value="COP9 SIGNALOSOME COMPLEX SUBUNIT 7/DENDRITIC CELL PROTEIN GA17"/>
    <property type="match status" value="1"/>
</dbReference>
<dbReference type="InterPro" id="IPR027528">
    <property type="entry name" value="eIF3m"/>
</dbReference>
<dbReference type="PROSITE" id="PS50250">
    <property type="entry name" value="PCI"/>
    <property type="match status" value="1"/>
</dbReference>
<dbReference type="GO" id="GO:0071541">
    <property type="term" value="C:eukaryotic translation initiation factor 3 complex, eIF3m"/>
    <property type="evidence" value="ECO:0007669"/>
    <property type="project" value="UniProtKB-UniRule"/>
</dbReference>
<name>A0A0C3A276_9AGAM</name>
<sequence>MFATDSVSVFAEGTFEEQIRELVEYTTRGRPDDERASVLQPFKDIMGEVAEDKPEEMDLDRRRAALELVLGNTKGVGQGTEQEIEGFFNLLFSHLLILYADTSPEARQHVTSLLSVLSASPSEQSSVKYRVLSNLFNATPRTSALRLPIYTTLLQLAVFNGQLEVVPLSRSNIEHSLKEINVSGEEKSEFLKFIVDILVQSGQPEAAYEFRLAYAQSLPPSSELLQSVAADAIAAALRQPSILDFEPLCKIEAVIAAKDHELFPLLQIFLNNGLAEVQAFADSHAAVLETYQLDRSQLEHKVRLLAFSSLAFDYIGRDLPYSQIATTLQIDPSEVEKWSIDVIRAGLVSGKLSQTTQSLRISRSSARKFEREQWEALEKRLLTWKAGLASVIEVVANAQRRGDPGEVAQAMIQNEQGSQVESAA</sequence>
<comment type="function">
    <text evidence="5">Component of the eukaryotic translation initiation factor 3 (eIF-3) complex, which is involved in protein synthesis of a specialized repertoire of mRNAs and, together with other initiation factors, stimulates binding of mRNA and methionyl-tRNAi to the 40S ribosome. The eIF-3 complex specifically targets and initiates translation of a subset of mRNAs involved in cell proliferation.</text>
</comment>
<dbReference type="PANTHER" id="PTHR15350:SF2">
    <property type="entry name" value="EUKARYOTIC TRANSLATION INITIATION FACTOR 3 SUBUNIT M"/>
    <property type="match status" value="1"/>
</dbReference>
<dbReference type="HAMAP" id="MF_03012">
    <property type="entry name" value="eIF3m"/>
    <property type="match status" value="1"/>
</dbReference>
<keyword evidence="2 5" id="KW-0963">Cytoplasm</keyword>